<dbReference type="OrthoDB" id="264532at2759"/>
<accession>A0A812Y4W8</accession>
<feature type="non-terminal residue" evidence="3">
    <location>
        <position position="808"/>
    </location>
</feature>
<feature type="region of interest" description="Disordered" evidence="2">
    <location>
        <begin position="394"/>
        <end position="441"/>
    </location>
</feature>
<reference evidence="3" key="1">
    <citation type="submission" date="2021-02" db="EMBL/GenBank/DDBJ databases">
        <authorList>
            <person name="Dougan E. K."/>
            <person name="Rhodes N."/>
            <person name="Thang M."/>
            <person name="Chan C."/>
        </authorList>
    </citation>
    <scope>NUCLEOTIDE SEQUENCE</scope>
</reference>
<evidence type="ECO:0000256" key="2">
    <source>
        <dbReference type="SAM" id="MobiDB-lite"/>
    </source>
</evidence>
<dbReference type="AlphaFoldDB" id="A0A812Y4W8"/>
<dbReference type="Proteomes" id="UP000649617">
    <property type="component" value="Unassembled WGS sequence"/>
</dbReference>
<feature type="compositionally biased region" description="Low complexity" evidence="2">
    <location>
        <begin position="416"/>
        <end position="441"/>
    </location>
</feature>
<feature type="non-terminal residue" evidence="3">
    <location>
        <position position="1"/>
    </location>
</feature>
<evidence type="ECO:0000256" key="1">
    <source>
        <dbReference type="ARBA" id="ARBA00023002"/>
    </source>
</evidence>
<protein>
    <submittedName>
        <fullName evidence="3">DGAT2 protein</fullName>
    </submittedName>
</protein>
<dbReference type="Gene3D" id="3.60.130.10">
    <property type="entry name" value="Clavaminate synthase-like"/>
    <property type="match status" value="1"/>
</dbReference>
<name>A0A812Y4W8_SYMPI</name>
<keyword evidence="4" id="KW-1185">Reference proteome</keyword>
<organism evidence="3 4">
    <name type="scientific">Symbiodinium pilosum</name>
    <name type="common">Dinoflagellate</name>
    <dbReference type="NCBI Taxonomy" id="2952"/>
    <lineage>
        <taxon>Eukaryota</taxon>
        <taxon>Sar</taxon>
        <taxon>Alveolata</taxon>
        <taxon>Dinophyceae</taxon>
        <taxon>Suessiales</taxon>
        <taxon>Symbiodiniaceae</taxon>
        <taxon>Symbiodinium</taxon>
    </lineage>
</organism>
<dbReference type="EMBL" id="CAJNIZ010047644">
    <property type="protein sequence ID" value="CAE7772547.1"/>
    <property type="molecule type" value="Genomic_DNA"/>
</dbReference>
<evidence type="ECO:0000313" key="3">
    <source>
        <dbReference type="EMBL" id="CAE7772547.1"/>
    </source>
</evidence>
<proteinExistence type="predicted"/>
<sequence length="808" mass="91052">VCMQFRDQALTKRSFASLVGHWRWSSARTKAVKQVVDRWVLAQHQTRVRQALGVWRLRGAKGALRRRGAKALGLFLTASRLRRWLNAWSSIVSQERRRSQGLATIESRKRIVLGSKSCKVWRHAARRSIAARSVAEFLQDFRVRNIIHRWASQWKADGYRSMRLRSAAWRGLQLESRRVKAGCAVQRRGYTYMLRSAWKRWSTANSLKNCDAICQQRAKMRRLVVTLRSWKNLKAAKVFAARSTLLHAFRIWSEIVGHLRSERGARELMVTAVSDGPSAWWQRCCERLQKRLFLLWGQVARGKRRHRRKITEAKEAVRKVEVTQALWFWHGHAREMAAREDHIHRASMALMAMVSASRWARAHDLLVRWFVRAKAKRIKCAEADLSDEVPSAISLKDGSGISEPTAVSTPRREGLRSPSRPPVSVSFSKPSPSASAPSRQAHASACLSNGQSLGRGAGEALRGQDAPVEDARRLPASPVLSRWLKLVMSLWLTDAAALSVLRWACSAWRGVHLQVKLYHLRWWAFVLKTRKLRKHDIKRDLKRLRATFKAWFEAVAEQLQEAVAVAEAELLAFRALSDAPEETSIPFAEPVTMAAMFEPLHCILRSLRDAMHKQARNDRCFVGGRGAEVSPSPRLRGPGLTNTAGAPSGSSRQFWCLVPASAAAVSGLAALRAQRKPAARRSQIIRRADGLADCPYALYGPKDVDIAKERQELQAPSGPMEIKMPDELKGDLEGQRKFFSSNLPQIYKDLKTHGAVVFRGFEISKDKETFGQVGKALELDPCEDPLHSVAARDAVDKKAGVYEAVNKP</sequence>
<dbReference type="GO" id="GO:0016491">
    <property type="term" value="F:oxidoreductase activity"/>
    <property type="evidence" value="ECO:0007669"/>
    <property type="project" value="UniProtKB-KW"/>
</dbReference>
<comment type="caution">
    <text evidence="3">The sequence shown here is derived from an EMBL/GenBank/DDBJ whole genome shotgun (WGS) entry which is preliminary data.</text>
</comment>
<feature type="region of interest" description="Disordered" evidence="2">
    <location>
        <begin position="627"/>
        <end position="646"/>
    </location>
</feature>
<dbReference type="InterPro" id="IPR042098">
    <property type="entry name" value="TauD-like_sf"/>
</dbReference>
<keyword evidence="1" id="KW-0560">Oxidoreductase</keyword>
<evidence type="ECO:0000313" key="4">
    <source>
        <dbReference type="Proteomes" id="UP000649617"/>
    </source>
</evidence>
<gene>
    <name evidence="3" type="primary">DGAT2</name>
    <name evidence="3" type="ORF">SPIL2461_LOCUS22784</name>
</gene>